<accession>A0A0M2HW68</accession>
<dbReference type="Pfam" id="PF13385">
    <property type="entry name" value="Laminin_G_3"/>
    <property type="match status" value="1"/>
</dbReference>
<comment type="caution">
    <text evidence="7">The sequence shown here is derived from an EMBL/GenBank/DDBJ whole genome shotgun (WGS) entry which is preliminary data.</text>
</comment>
<dbReference type="STRING" id="273678.RS84_00860"/>
<feature type="domain" description="Non-reducing end beta-L-arabinofuranosidase-like GH127 catalytic" evidence="2">
    <location>
        <begin position="371"/>
        <end position="774"/>
    </location>
</feature>
<dbReference type="InterPro" id="IPR006311">
    <property type="entry name" value="TAT_signal"/>
</dbReference>
<dbReference type="InterPro" id="IPR046544">
    <property type="entry name" value="GH146_SB_dom"/>
</dbReference>
<evidence type="ECO:0000259" key="3">
    <source>
        <dbReference type="Pfam" id="PF12733"/>
    </source>
</evidence>
<keyword evidence="1" id="KW-0732">Signal</keyword>
<dbReference type="InterPro" id="IPR013320">
    <property type="entry name" value="ConA-like_dom_sf"/>
</dbReference>
<dbReference type="Pfam" id="PF20620">
    <property type="entry name" value="DUF6805"/>
    <property type="match status" value="1"/>
</dbReference>
<evidence type="ECO:0000259" key="6">
    <source>
        <dbReference type="Pfam" id="PF20736"/>
    </source>
</evidence>
<protein>
    <submittedName>
        <fullName evidence="7">Cadherin-like beta sandwich domain protein</fullName>
    </submittedName>
</protein>
<dbReference type="Pfam" id="PF20736">
    <property type="entry name" value="Glyco_hydro127M"/>
    <property type="match status" value="1"/>
</dbReference>
<evidence type="ECO:0000313" key="8">
    <source>
        <dbReference type="Proteomes" id="UP000033900"/>
    </source>
</evidence>
<keyword evidence="8" id="KW-1185">Reference proteome</keyword>
<evidence type="ECO:0000259" key="5">
    <source>
        <dbReference type="Pfam" id="PF20620"/>
    </source>
</evidence>
<dbReference type="PROSITE" id="PS51318">
    <property type="entry name" value="TAT"/>
    <property type="match status" value="1"/>
</dbReference>
<dbReference type="InterPro" id="IPR049046">
    <property type="entry name" value="Beta-AFase-like_GH127_middle"/>
</dbReference>
<dbReference type="PANTHER" id="PTHR31151:SF0">
    <property type="entry name" value="PROLINE-TRNA LIGASE (DUF1680)"/>
    <property type="match status" value="1"/>
</dbReference>
<gene>
    <name evidence="7" type="ORF">RS84_00860</name>
</gene>
<dbReference type="SUPFAM" id="SSF49899">
    <property type="entry name" value="Concanavalin A-like lectins/glucanases"/>
    <property type="match status" value="1"/>
</dbReference>
<dbReference type="Pfam" id="PF20578">
    <property type="entry name" value="aBig_2"/>
    <property type="match status" value="1"/>
</dbReference>
<name>A0A0M2HW68_9MICO</name>
<dbReference type="Proteomes" id="UP000033900">
    <property type="component" value="Unassembled WGS sequence"/>
</dbReference>
<evidence type="ECO:0000256" key="1">
    <source>
        <dbReference type="SAM" id="SignalP"/>
    </source>
</evidence>
<dbReference type="OrthoDB" id="9757939at2"/>
<evidence type="ECO:0000313" key="7">
    <source>
        <dbReference type="EMBL" id="KJL48693.1"/>
    </source>
</evidence>
<dbReference type="PATRIC" id="fig|273678.4.peg.855"/>
<dbReference type="InterPro" id="IPR025883">
    <property type="entry name" value="Cadherin-like_domain"/>
</dbReference>
<dbReference type="Gene3D" id="2.60.120.200">
    <property type="match status" value="1"/>
</dbReference>
<feature type="signal peptide" evidence="1">
    <location>
        <begin position="1"/>
        <end position="33"/>
    </location>
</feature>
<reference evidence="7 8" key="1">
    <citation type="submission" date="2015-02" db="EMBL/GenBank/DDBJ databases">
        <title>Draft genome sequences of ten Microbacterium spp. with emphasis on heavy metal contaminated environments.</title>
        <authorList>
            <person name="Corretto E."/>
        </authorList>
    </citation>
    <scope>NUCLEOTIDE SEQUENCE [LARGE SCALE GENOMIC DNA]</scope>
    <source>
        <strain evidence="7 8">SA35</strain>
    </source>
</reference>
<feature type="domain" description="Cadherin-like beta-sandwich-like" evidence="3">
    <location>
        <begin position="1194"/>
        <end position="1284"/>
    </location>
</feature>
<feature type="chain" id="PRO_5039331657" evidence="1">
    <location>
        <begin position="34"/>
        <end position="1380"/>
    </location>
</feature>
<dbReference type="InterPro" id="IPR012878">
    <property type="entry name" value="Beta-AFase-like_GH127_cat"/>
</dbReference>
<feature type="domain" description="Glycoside hydrolase GH146 substrate-binding" evidence="5">
    <location>
        <begin position="1019"/>
        <end position="1127"/>
    </location>
</feature>
<dbReference type="PANTHER" id="PTHR31151">
    <property type="entry name" value="PROLINE-TRNA LIGASE (DUF1680)"/>
    <property type="match status" value="1"/>
</dbReference>
<proteinExistence type="predicted"/>
<dbReference type="Pfam" id="PF12733">
    <property type="entry name" value="Cadherin-like"/>
    <property type="match status" value="1"/>
</dbReference>
<sequence length="1380" mass="145696">MSVRRDVRSAAALTVAVLIGGSAALSIAPAASAEAGLSVESGKVLELGFDGSLADTSSLAAAVTVQKGAAAYAPGLRGRAFSFDGATALRLGTDARLQPEDLTVSFWYNPSVAMTGEQVFAWSKTVYNSDGWYLTSENDSTPLALSIGPSTGQPYKVAVAGSRSSFFPAGTWTHVVASYDHATKEVQFYRNGVRQLSTVKYAVSETASGVLGSEGTSVKTLGYNGPQYNGSHLKGLLDDYALFDGVATIDDVVTLTQRGDAGFDPSTVAQSDLAAIAVPGAAAADFALATEGGSGSAISWASSNSGVIAVDGGIARVTLPTDSARTVTLTASARYGGSSVVTRDFTVTVAPEGESASQYLGDAGLENLAITDDYLVNANGKTIDYLLSLDPEKFLYSWYTQAGLTPTTSSGYGGWERSSGTRFTGHFFGHYISALSQAYATTTDSGIKAQLLAKLTSAVEGLKKVQDAWAAAHPASAGYIAPFPLSALPSGADGLLVPFYNLHKVLAGLLDAHQYAPADVAADALSVASGFGTWVKNYAGSLANPASILNTEYGGMNEALYELYAITKSPDHKRAAEYFDEVALFQRLANGQDVLNGLHANTTIPKLIGALKRYTVFMDDPALYATLSDAEKTALPMYLTAAQRFWQMVVDDHTYANGANSQSEHFHDVDTLYAFATNGVTTGYGENSTAEGCNEYNMLKLTHALFAVDHQVKYADYYESTFINTILASQNPETGMVTYFQPQAAGYAKVFGTPLDQFWCDHGTGIESFTKLGDSMYFTDADGVWVNQFYSSVYRDQAHGVQITQNANVPADPTVRISVAALDGAAVAEGTVLRLRVPSWAVAPSLTRNGEPVDLGAVSNGYLTLEVAAGDELVYTLPAQVTVSDGTENPNWVAFTYGPVLLATELSRANVDASYTAGVLVQMSTADKSLNSNVVVADAQAWKADAANNVVRLDDAPNGNGRTTMRFALQGVDPASAALVFEPYYSLYGARYATYMTLVQPDSAEAQAMILTQKQQLRVDETTIDSLTSFDNNNSEADKNYRYNKSSVGVFNGQGYRDGQRATDAYFQYDMIVDPQAPANYLGVRYYGGDNGRTFDVYLNDVLLGHEQITNAKGATTWYIQYDRIPQAVLDGIAARDSYKRDQNGQYVLDANGQKIPVVTVRFQGNGSSFVGGVYGVYTSLSDHYATDAALRALEVDGGTLSPAFDGGTTAYTITVPADAASISLDADPAVPSGLVYVDGILIDDTASRTVPVKAGDAPTVVTVTSYAQDHSTNEAYTLTIVRESGLDVSATASVRCAAGKATLVTTVRNGSDAAAAVTVTTAFGTAHLTVDAGRTASKSQATRQAAISAGEVSITATAEIGGRSVTMQTTAAYPATTCR</sequence>
<evidence type="ECO:0000259" key="4">
    <source>
        <dbReference type="Pfam" id="PF20578"/>
    </source>
</evidence>
<evidence type="ECO:0000259" key="2">
    <source>
        <dbReference type="Pfam" id="PF07944"/>
    </source>
</evidence>
<dbReference type="EMBL" id="JYJB01000006">
    <property type="protein sequence ID" value="KJL48693.1"/>
    <property type="molecule type" value="Genomic_DNA"/>
</dbReference>
<dbReference type="InterPro" id="IPR046780">
    <property type="entry name" value="aBig_2"/>
</dbReference>
<organism evidence="7 8">
    <name type="scientific">Microbacterium hydrocarbonoxydans</name>
    <dbReference type="NCBI Taxonomy" id="273678"/>
    <lineage>
        <taxon>Bacteria</taxon>
        <taxon>Bacillati</taxon>
        <taxon>Actinomycetota</taxon>
        <taxon>Actinomycetes</taxon>
        <taxon>Micrococcales</taxon>
        <taxon>Microbacteriaceae</taxon>
        <taxon>Microbacterium</taxon>
    </lineage>
</organism>
<feature type="domain" description="Atrophied bacterial Ig" evidence="4">
    <location>
        <begin position="284"/>
        <end position="350"/>
    </location>
</feature>
<dbReference type="Pfam" id="PF07944">
    <property type="entry name" value="Beta-AFase-like_GH127_cat"/>
    <property type="match status" value="1"/>
</dbReference>
<feature type="domain" description="Non-reducing end beta-L-arabinofuranosidase-like GH127 middle" evidence="6">
    <location>
        <begin position="783"/>
        <end position="871"/>
    </location>
</feature>
<dbReference type="RefSeq" id="WP_052676205.1">
    <property type="nucleotide sequence ID" value="NZ_JYJB01000006.1"/>
</dbReference>